<keyword evidence="1" id="KW-0238">DNA-binding</keyword>
<gene>
    <name evidence="4" type="ORF">ALOHA_HF4000097M14ctg1g27</name>
</gene>
<dbReference type="PANTHER" id="PTHR30349">
    <property type="entry name" value="PHAGE INTEGRASE-RELATED"/>
    <property type="match status" value="1"/>
</dbReference>
<keyword evidence="2" id="KW-0233">DNA recombination</keyword>
<dbReference type="InterPro" id="IPR013762">
    <property type="entry name" value="Integrase-like_cat_sf"/>
</dbReference>
<proteinExistence type="predicted"/>
<feature type="domain" description="Tyr recombinase" evidence="3">
    <location>
        <begin position="158"/>
        <end position="317"/>
    </location>
</feature>
<dbReference type="InterPro" id="IPR050090">
    <property type="entry name" value="Tyrosine_recombinase_XerCD"/>
</dbReference>
<accession>B3T1X4</accession>
<evidence type="ECO:0000313" key="4">
    <source>
        <dbReference type="EMBL" id="ABZ06583.1"/>
    </source>
</evidence>
<sequence>MACLIKRSWGWQGIVRVKSHPSIIKSFQKHGDAKRWAIETELKLRRENAGIAKIKYPLFRDAALRYINEVSIDKKCYRIERNIINTILQETFAEYPINRVTPSIIGKFRDKFKDEVKGNTLNRKLDVISTMFTTWRKEWGFPVDNPVLSIRRPKNSEPRDRRFTDQEINLLLRGNRTTEQMRTIINLALETGMRPSEMLRIHPEHIKGQTLFIPVAKSRPRTIPLTPTAQRILKSCTLPFNVGLDRLGKRFRRLCKHYGIKDAHLYDIRHQSLTNFMLNKKLDVGSTMLIAGHKDPRMLLRVYNNLKVADVAKKLNA</sequence>
<dbReference type="EMBL" id="EU016579">
    <property type="protein sequence ID" value="ABZ06583.1"/>
    <property type="molecule type" value="Genomic_DNA"/>
</dbReference>
<evidence type="ECO:0000259" key="3">
    <source>
        <dbReference type="PROSITE" id="PS51898"/>
    </source>
</evidence>
<dbReference type="GO" id="GO:0003677">
    <property type="term" value="F:DNA binding"/>
    <property type="evidence" value="ECO:0007669"/>
    <property type="project" value="UniProtKB-KW"/>
</dbReference>
<dbReference type="Gene3D" id="1.10.443.10">
    <property type="entry name" value="Intergrase catalytic core"/>
    <property type="match status" value="2"/>
</dbReference>
<evidence type="ECO:0000256" key="2">
    <source>
        <dbReference type="ARBA" id="ARBA00023172"/>
    </source>
</evidence>
<dbReference type="PROSITE" id="PS51898">
    <property type="entry name" value="TYR_RECOMBINASE"/>
    <property type="match status" value="1"/>
</dbReference>
<dbReference type="InterPro" id="IPR002104">
    <property type="entry name" value="Integrase_catalytic"/>
</dbReference>
<organism evidence="4">
    <name type="scientific">uncultured marine microorganism HF4000_097M14</name>
    <dbReference type="NCBI Taxonomy" id="455520"/>
    <lineage>
        <taxon>unclassified sequences</taxon>
        <taxon>environmental samples</taxon>
    </lineage>
</organism>
<protein>
    <submittedName>
        <fullName evidence="4">Putative Phage integrase family protein</fullName>
    </submittedName>
</protein>
<dbReference type="GO" id="GO:0006310">
    <property type="term" value="P:DNA recombination"/>
    <property type="evidence" value="ECO:0007669"/>
    <property type="project" value="UniProtKB-KW"/>
</dbReference>
<dbReference type="Gene3D" id="1.10.150.130">
    <property type="match status" value="1"/>
</dbReference>
<name>B3T1X4_9ZZZZ</name>
<dbReference type="AlphaFoldDB" id="B3T1X4"/>
<dbReference type="InterPro" id="IPR011010">
    <property type="entry name" value="DNA_brk_join_enz"/>
</dbReference>
<dbReference type="PANTHER" id="PTHR30349:SF94">
    <property type="entry name" value="INTEGRASE_RECOMBINASE HI_1414-RELATED"/>
    <property type="match status" value="1"/>
</dbReference>
<dbReference type="GO" id="GO:0015074">
    <property type="term" value="P:DNA integration"/>
    <property type="evidence" value="ECO:0007669"/>
    <property type="project" value="InterPro"/>
</dbReference>
<dbReference type="InterPro" id="IPR010998">
    <property type="entry name" value="Integrase_recombinase_N"/>
</dbReference>
<dbReference type="CDD" id="cd00796">
    <property type="entry name" value="INT_Rci_Hp1_C"/>
    <property type="match status" value="1"/>
</dbReference>
<reference evidence="4" key="1">
    <citation type="journal article" date="2008" name="ISME J.">
        <title>Genomic patterns of recombination, clonal divergence and environment in marine microbial populations.</title>
        <authorList>
            <person name="Konstantinidis K.T."/>
            <person name="Delong E.F."/>
        </authorList>
    </citation>
    <scope>NUCLEOTIDE SEQUENCE</scope>
</reference>
<dbReference type="SUPFAM" id="SSF56349">
    <property type="entry name" value="DNA breaking-rejoining enzymes"/>
    <property type="match status" value="1"/>
</dbReference>
<evidence type="ECO:0000256" key="1">
    <source>
        <dbReference type="ARBA" id="ARBA00023125"/>
    </source>
</evidence>